<sequence length="191" mass="21759">MNWRCSVLKALVSLLPEDLDCFVREIWDELKTEFGFNSVFLTPFPHITYCIVEERKTGIDPLIEVTASNTPPLMATTEYLGVFSGEKPVIFIGLARNSRLASLHHALWTELCDSVDNRAIAYNEIHWIPHITIVFGDDLNRSNIGPVMERLAFKDFHHELTIDNLTVLEEVPDEGIIIRKRLKLAGPSKED</sequence>
<comment type="caution">
    <text evidence="1">The sequence shown here is derived from an EMBL/GenBank/DDBJ whole genome shotgun (WGS) entry which is preliminary data.</text>
</comment>
<dbReference type="Proteomes" id="UP000264215">
    <property type="component" value="Unassembled WGS sequence"/>
</dbReference>
<dbReference type="SUPFAM" id="SSF55144">
    <property type="entry name" value="LigT-like"/>
    <property type="match status" value="1"/>
</dbReference>
<evidence type="ECO:0000313" key="1">
    <source>
        <dbReference type="EMBL" id="HCO69308.1"/>
    </source>
</evidence>
<name>A0A3D3TJJ0_9BACT</name>
<dbReference type="EMBL" id="DQBS01000044">
    <property type="protein sequence ID" value="HCO69308.1"/>
    <property type="molecule type" value="Genomic_DNA"/>
</dbReference>
<dbReference type="Pfam" id="PF13563">
    <property type="entry name" value="2_5_RNA_ligase2"/>
    <property type="match status" value="1"/>
</dbReference>
<reference evidence="1 2" key="1">
    <citation type="journal article" date="2018" name="Nat. Biotechnol.">
        <title>A standardized bacterial taxonomy based on genome phylogeny substantially revises the tree of life.</title>
        <authorList>
            <person name="Parks D.H."/>
            <person name="Chuvochina M."/>
            <person name="Waite D.W."/>
            <person name="Rinke C."/>
            <person name="Skarshewski A."/>
            <person name="Chaumeil P.A."/>
            <person name="Hugenholtz P."/>
        </authorList>
    </citation>
    <scope>NUCLEOTIDE SEQUENCE [LARGE SCALE GENOMIC DNA]</scope>
    <source>
        <strain evidence="1">UBA9905</strain>
    </source>
</reference>
<dbReference type="InterPro" id="IPR009097">
    <property type="entry name" value="Cyclic_Pdiesterase"/>
</dbReference>
<dbReference type="Gene3D" id="3.90.1140.10">
    <property type="entry name" value="Cyclic phosphodiesterase"/>
    <property type="match status" value="1"/>
</dbReference>
<accession>A0A3D3TJJ0</accession>
<evidence type="ECO:0000313" key="2">
    <source>
        <dbReference type="Proteomes" id="UP000264215"/>
    </source>
</evidence>
<proteinExistence type="predicted"/>
<gene>
    <name evidence="1" type="ORF">DIT26_01775</name>
</gene>
<dbReference type="AlphaFoldDB" id="A0A3D3TJJ0"/>
<organism evidence="1 2">
    <name type="scientific">Mesotoga infera</name>
    <dbReference type="NCBI Taxonomy" id="1236046"/>
    <lineage>
        <taxon>Bacteria</taxon>
        <taxon>Thermotogati</taxon>
        <taxon>Thermotogota</taxon>
        <taxon>Thermotogae</taxon>
        <taxon>Kosmotogales</taxon>
        <taxon>Kosmotogaceae</taxon>
        <taxon>Mesotoga</taxon>
    </lineage>
</organism>
<protein>
    <recommendedName>
        <fullName evidence="3">2'-5' RNA ligase family protein</fullName>
    </recommendedName>
</protein>
<evidence type="ECO:0008006" key="3">
    <source>
        <dbReference type="Google" id="ProtNLM"/>
    </source>
</evidence>